<protein>
    <submittedName>
        <fullName evidence="4">Uncharacterized protein</fullName>
    </submittedName>
</protein>
<dbReference type="PANTHER" id="PTHR24123:SF141">
    <property type="entry name" value="ANKYRIN 2, ISOFORM U"/>
    <property type="match status" value="1"/>
</dbReference>
<evidence type="ECO:0000256" key="1">
    <source>
        <dbReference type="ARBA" id="ARBA00022737"/>
    </source>
</evidence>
<proteinExistence type="predicted"/>
<dbReference type="SMART" id="SM00248">
    <property type="entry name" value="ANK"/>
    <property type="match status" value="8"/>
</dbReference>
<dbReference type="OrthoDB" id="6576245at2759"/>
<dbReference type="PANTHER" id="PTHR24123">
    <property type="entry name" value="ANKYRIN REPEAT-CONTAINING"/>
    <property type="match status" value="1"/>
</dbReference>
<evidence type="ECO:0000313" key="4">
    <source>
        <dbReference type="EMBL" id="CAB0038478.1"/>
    </source>
</evidence>
<sequence>MAEEDRDSELLHMALLLYHGSEEAARSLLRRAGVDLNRTNDDTGTLLHLICKMNDDLQVLYDFFETSEKQTLINYNKKLANLLLRKGDNPNLSDVEGTTLLHIICKRSFGDDLAELFFRINDELNLTVQVDAQDKSGSTPLHLALASHNSKLVNLLLRRGSDPNRTNDKKETPLHLICEMKEDLQILYDFFEISEEKNWTIKVDAQDNLGDRPLHWALRHGNRTGAELLLRRGSDPNSASSFGVTPLHLICQGKVADDFMELFFRINDALSQTVKVDPKDKTGRTPLQWAVACVLPIAVSVLLDRGARLSSFVYPDESYFGTTYVPLNSELWHNCRLRLASGALMIALYLEQRGYEMKESDYLQIMALFVKHQMFEKLVDLEEPWYEDEEFARRSRMIMLELTYVVRQSVNSRSGVVAQAEKYRAPTATSDSCGRK</sequence>
<keyword evidence="2 3" id="KW-0040">ANK repeat</keyword>
<feature type="repeat" description="ANK" evidence="3">
    <location>
        <begin position="209"/>
        <end position="241"/>
    </location>
</feature>
<evidence type="ECO:0000256" key="2">
    <source>
        <dbReference type="ARBA" id="ARBA00023043"/>
    </source>
</evidence>
<dbReference type="InterPro" id="IPR002110">
    <property type="entry name" value="Ankyrin_rpt"/>
</dbReference>
<reference evidence="4 5" key="1">
    <citation type="submission" date="2020-02" db="EMBL/GenBank/DDBJ databases">
        <authorList>
            <person name="Ferguson B K."/>
        </authorList>
    </citation>
    <scope>NUCLEOTIDE SEQUENCE [LARGE SCALE GENOMIC DNA]</scope>
</reference>
<dbReference type="SUPFAM" id="SSF48403">
    <property type="entry name" value="Ankyrin repeat"/>
    <property type="match status" value="2"/>
</dbReference>
<evidence type="ECO:0000313" key="5">
    <source>
        <dbReference type="Proteomes" id="UP000479190"/>
    </source>
</evidence>
<keyword evidence="5" id="KW-1185">Reference proteome</keyword>
<dbReference type="EMBL" id="CADCXV010000907">
    <property type="protein sequence ID" value="CAB0038478.1"/>
    <property type="molecule type" value="Genomic_DNA"/>
</dbReference>
<dbReference type="PROSITE" id="PS50297">
    <property type="entry name" value="ANK_REP_REGION"/>
    <property type="match status" value="2"/>
</dbReference>
<dbReference type="Pfam" id="PF12796">
    <property type="entry name" value="Ank_2"/>
    <property type="match status" value="1"/>
</dbReference>
<keyword evidence="1" id="KW-0677">Repeat</keyword>
<dbReference type="Proteomes" id="UP000479190">
    <property type="component" value="Unassembled WGS sequence"/>
</dbReference>
<name>A0A6H5IUK0_9HYME</name>
<dbReference type="AlphaFoldDB" id="A0A6H5IUK0"/>
<feature type="repeat" description="ANK" evidence="3">
    <location>
        <begin position="136"/>
        <end position="168"/>
    </location>
</feature>
<dbReference type="Gene3D" id="1.25.40.20">
    <property type="entry name" value="Ankyrin repeat-containing domain"/>
    <property type="match status" value="2"/>
</dbReference>
<accession>A0A6H5IUK0</accession>
<dbReference type="PROSITE" id="PS50088">
    <property type="entry name" value="ANK_REPEAT"/>
    <property type="match status" value="2"/>
</dbReference>
<organism evidence="4 5">
    <name type="scientific">Trichogramma brassicae</name>
    <dbReference type="NCBI Taxonomy" id="86971"/>
    <lineage>
        <taxon>Eukaryota</taxon>
        <taxon>Metazoa</taxon>
        <taxon>Ecdysozoa</taxon>
        <taxon>Arthropoda</taxon>
        <taxon>Hexapoda</taxon>
        <taxon>Insecta</taxon>
        <taxon>Pterygota</taxon>
        <taxon>Neoptera</taxon>
        <taxon>Endopterygota</taxon>
        <taxon>Hymenoptera</taxon>
        <taxon>Apocrita</taxon>
        <taxon>Proctotrupomorpha</taxon>
        <taxon>Chalcidoidea</taxon>
        <taxon>Trichogrammatidae</taxon>
        <taxon>Trichogramma</taxon>
    </lineage>
</organism>
<dbReference type="InterPro" id="IPR036770">
    <property type="entry name" value="Ankyrin_rpt-contain_sf"/>
</dbReference>
<gene>
    <name evidence="4" type="ORF">TBRA_LOCUS10259</name>
</gene>
<evidence type="ECO:0000256" key="3">
    <source>
        <dbReference type="PROSITE-ProRule" id="PRU00023"/>
    </source>
</evidence>
<dbReference type="InterPro" id="IPR051165">
    <property type="entry name" value="Multifunctional_ANK_Repeat"/>
</dbReference>